<dbReference type="PANTHER" id="PTHR14523:SF1">
    <property type="entry name" value="HOMOLOGOUS RECOMBINATION OB-FOLD PROTEIN"/>
    <property type="match status" value="1"/>
</dbReference>
<feature type="compositionally biased region" description="Low complexity" evidence="1">
    <location>
        <begin position="42"/>
        <end position="74"/>
    </location>
</feature>
<dbReference type="GO" id="GO:0000725">
    <property type="term" value="P:recombinational repair"/>
    <property type="evidence" value="ECO:0007669"/>
    <property type="project" value="InterPro"/>
</dbReference>
<feature type="compositionally biased region" description="Polar residues" evidence="1">
    <location>
        <begin position="327"/>
        <end position="342"/>
    </location>
</feature>
<dbReference type="PANTHER" id="PTHR14523">
    <property type="entry name" value="UNCHARACTERIZED PROTEIN C17ORF53 HOMOLOG"/>
    <property type="match status" value="1"/>
</dbReference>
<keyword evidence="4" id="KW-1185">Reference proteome</keyword>
<reference evidence="3 4" key="1">
    <citation type="submission" date="2020-06" db="EMBL/GenBank/DDBJ databases">
        <title>Transcriptomic and genomic resources for Thalictrum thalictroides and T. hernandezii: Facilitating candidate gene discovery in an emerging model plant lineage.</title>
        <authorList>
            <person name="Arias T."/>
            <person name="Riano-Pachon D.M."/>
            <person name="Di Stilio V.S."/>
        </authorList>
    </citation>
    <scope>NUCLEOTIDE SEQUENCE [LARGE SCALE GENOMIC DNA]</scope>
    <source>
        <strain evidence="4">cv. WT478/WT964</strain>
        <tissue evidence="3">Leaves</tissue>
    </source>
</reference>
<feature type="domain" description="Homologous recombination OB-fold protein OB-fold" evidence="2">
    <location>
        <begin position="175"/>
        <end position="259"/>
    </location>
</feature>
<dbReference type="InterPro" id="IPR028045">
    <property type="entry name" value="HROB"/>
</dbReference>
<dbReference type="Pfam" id="PF15072">
    <property type="entry name" value="HROB"/>
    <property type="match status" value="1"/>
</dbReference>
<feature type="compositionally biased region" description="Basic and acidic residues" evidence="1">
    <location>
        <begin position="305"/>
        <end position="324"/>
    </location>
</feature>
<feature type="region of interest" description="Disordered" evidence="1">
    <location>
        <begin position="1"/>
        <end position="86"/>
    </location>
</feature>
<gene>
    <name evidence="3" type="ORF">FRX31_016213</name>
</gene>
<feature type="compositionally biased region" description="Acidic residues" evidence="1">
    <location>
        <begin position="1"/>
        <end position="13"/>
    </location>
</feature>
<dbReference type="EMBL" id="JABWDY010019041">
    <property type="protein sequence ID" value="KAF5194199.1"/>
    <property type="molecule type" value="Genomic_DNA"/>
</dbReference>
<evidence type="ECO:0000313" key="4">
    <source>
        <dbReference type="Proteomes" id="UP000554482"/>
    </source>
</evidence>
<dbReference type="Proteomes" id="UP000554482">
    <property type="component" value="Unassembled WGS sequence"/>
</dbReference>
<feature type="compositionally biased region" description="Polar residues" evidence="1">
    <location>
        <begin position="388"/>
        <end position="411"/>
    </location>
</feature>
<feature type="compositionally biased region" description="Basic and acidic residues" evidence="1">
    <location>
        <begin position="353"/>
        <end position="380"/>
    </location>
</feature>
<comment type="caution">
    <text evidence="3">The sequence shown here is derived from an EMBL/GenBank/DDBJ whole genome shotgun (WGS) entry which is preliminary data.</text>
</comment>
<name>A0A7J6W9W9_THATH</name>
<organism evidence="3 4">
    <name type="scientific">Thalictrum thalictroides</name>
    <name type="common">Rue-anemone</name>
    <name type="synonym">Anemone thalictroides</name>
    <dbReference type="NCBI Taxonomy" id="46969"/>
    <lineage>
        <taxon>Eukaryota</taxon>
        <taxon>Viridiplantae</taxon>
        <taxon>Streptophyta</taxon>
        <taxon>Embryophyta</taxon>
        <taxon>Tracheophyta</taxon>
        <taxon>Spermatophyta</taxon>
        <taxon>Magnoliopsida</taxon>
        <taxon>Ranunculales</taxon>
        <taxon>Ranunculaceae</taxon>
        <taxon>Thalictroideae</taxon>
        <taxon>Thalictrum</taxon>
    </lineage>
</organism>
<accession>A0A7J6W9W9</accession>
<sequence length="443" mass="48916">MESWEALDVDDSDLPSLVRPSLSTPLLPCKRSRHSTTNKSCSQLPSPLQSQETLNPQSSLLPLNSQSSLLPLNSDPYTSSKSHTIPGPAATIQAAMHRKTLFDQNNNKDNYSSTQEFLRRAMQEDGTNADQDDDFKQNSWLCAMDFIDKEKKRGYNVGLTSPLGSIKNHPSNVDRLPQVVAIVKSCSPNGLGDLIVTLKDPTGTVCANIHRKVLVETGVGKDITVGSVLVLHKVAVFSPSPSAHYLNITLKNVVRVITKDTGPPLPDTYSASPDRGAASVTDMIKKPAFVRPEITERITTEDVRGYTNRKESMDGESQLRERDPLTQMFSRTTKSSSHQNSGVVMETLTRQEIPMEDKIQRNIGDENDKERIMDNNDRPAEGIPSGSLDFSGNESQHTYSAANSSGRTSGVQKRRPQLISETTFPQWTDEQLAELFAADCDDW</sequence>
<proteinExistence type="predicted"/>
<evidence type="ECO:0000259" key="2">
    <source>
        <dbReference type="Pfam" id="PF15072"/>
    </source>
</evidence>
<evidence type="ECO:0000313" key="3">
    <source>
        <dbReference type="EMBL" id="KAF5194199.1"/>
    </source>
</evidence>
<dbReference type="AlphaFoldDB" id="A0A7J6W9W9"/>
<protein>
    <submittedName>
        <fullName evidence="3">Nuclear localized protein</fullName>
    </submittedName>
</protein>
<feature type="region of interest" description="Disordered" evidence="1">
    <location>
        <begin position="305"/>
        <end position="415"/>
    </location>
</feature>
<dbReference type="OrthoDB" id="550780at2759"/>
<evidence type="ECO:0000256" key="1">
    <source>
        <dbReference type="SAM" id="MobiDB-lite"/>
    </source>
</evidence>
<dbReference type="InterPro" id="IPR058570">
    <property type="entry name" value="HROB_OB"/>
</dbReference>